<feature type="coiled-coil region" evidence="1">
    <location>
        <begin position="1508"/>
        <end position="1535"/>
    </location>
</feature>
<evidence type="ECO:0000256" key="1">
    <source>
        <dbReference type="SAM" id="Coils"/>
    </source>
</evidence>
<dbReference type="InterPro" id="IPR000719">
    <property type="entry name" value="Prot_kinase_dom"/>
</dbReference>
<dbReference type="SMART" id="SM00220">
    <property type="entry name" value="S_TKc"/>
    <property type="match status" value="1"/>
</dbReference>
<reference evidence="3 4" key="1">
    <citation type="journal article" date="2015" name="PLoS Negl. Trop. Dis.">
        <title>Distribution of Plasmids in Distinct Leptospira Pathogenic Species.</title>
        <authorList>
            <person name="Wang Y."/>
            <person name="Zhuang X."/>
            <person name="Zhong Y."/>
            <person name="Zhang C."/>
            <person name="Zhang Y."/>
            <person name="Zeng L."/>
            <person name="Zhu Y."/>
            <person name="He P."/>
            <person name="Dong K."/>
            <person name="Pal U."/>
            <person name="Guo X."/>
            <person name="Qin J."/>
        </authorList>
    </citation>
    <scope>NUCLEOTIDE SEQUENCE [LARGE SCALE GENOMIC DNA]</scope>
    <source>
        <strain evidence="3 4">56604</strain>
    </source>
</reference>
<protein>
    <submittedName>
        <fullName evidence="3">Stage II sporulation protein E</fullName>
    </submittedName>
</protein>
<dbReference type="Pfam" id="PF13191">
    <property type="entry name" value="AAA_16"/>
    <property type="match status" value="1"/>
</dbReference>
<dbReference type="InterPro" id="IPR011990">
    <property type="entry name" value="TPR-like_helical_dom_sf"/>
</dbReference>
<dbReference type="PROSITE" id="PS00108">
    <property type="entry name" value="PROTEIN_KINASE_ST"/>
    <property type="match status" value="1"/>
</dbReference>
<dbReference type="GO" id="GO:0005524">
    <property type="term" value="F:ATP binding"/>
    <property type="evidence" value="ECO:0007669"/>
    <property type="project" value="InterPro"/>
</dbReference>
<dbReference type="RefSeq" id="WP_002739387.1">
    <property type="nucleotide sequence ID" value="NZ_CP012029.1"/>
</dbReference>
<dbReference type="PANTHER" id="PTHR43642:SF1">
    <property type="entry name" value="HYBRID SIGNAL TRANSDUCTION HISTIDINE KINASE G"/>
    <property type="match status" value="1"/>
</dbReference>
<evidence type="ECO:0000313" key="4">
    <source>
        <dbReference type="Proteomes" id="UP000058857"/>
    </source>
</evidence>
<dbReference type="CDD" id="cd14014">
    <property type="entry name" value="STKc_PknB_like"/>
    <property type="match status" value="1"/>
</dbReference>
<name>A0A0E3AZK2_LEPBO</name>
<dbReference type="InterPro" id="IPR036457">
    <property type="entry name" value="PPM-type-like_dom_sf"/>
</dbReference>
<dbReference type="Gene3D" id="3.40.50.300">
    <property type="entry name" value="P-loop containing nucleotide triphosphate hydrolases"/>
    <property type="match status" value="1"/>
</dbReference>
<dbReference type="InterPro" id="IPR011009">
    <property type="entry name" value="Kinase-like_dom_sf"/>
</dbReference>
<dbReference type="Gene3D" id="3.30.200.20">
    <property type="entry name" value="Phosphorylase Kinase, domain 1"/>
    <property type="match status" value="1"/>
</dbReference>
<dbReference type="Gene3D" id="3.60.40.10">
    <property type="entry name" value="PPM-type phosphatase domain"/>
    <property type="match status" value="1"/>
</dbReference>
<evidence type="ECO:0000259" key="2">
    <source>
        <dbReference type="PROSITE" id="PS50011"/>
    </source>
</evidence>
<dbReference type="InterPro" id="IPR003018">
    <property type="entry name" value="GAF"/>
</dbReference>
<proteinExistence type="predicted"/>
<sequence>MKIEGYEIKEKMNTDSSTEVYKAVRSEDGTDVIIKYIPILDELHPAVVNLRNEYEILNYLSSDKMIQAFGMEKIPEGFTLILEFVPGESLKQFSKKKPVKLNDFFKIAIDLTEKLGEIHNKKVIHKDLKPDNIIFDPNENILRIVDFGISTRLSKEETSWSNPNRLEGSIHYVSPEQTGRMNRSVDYRSDFYSLGVTFYELLTGKLPFESEDLLELVHFHLAKSPVDPRKIRGEIPEALSHVVLKLLSKTAEERYQTSEGLKSDLEIIRDKWLESGDVPSFPLGSTDYSHEFKIPQKLYGREGYIETLLNEFKRMTETGRTSVVLIAGYSGVGKSSLVKEINKPLTESKGYSISGKFDQYNRNVPFSAIIQVFSNLIEQILTESPERIEDWKNKIRTTLGANGKVITDVLPELEFIIGEQPPVTELGPQENANRFYLVFQNFIKIFADQDHPLAIFLDDLQWADTSSLELVKNLIEDASVNYIFLILAYRDNEVDHTHPFSTLIAGLEKEGFRLDKILLKPLSLENVNELLSDSLRKPIEETLSFAEIVYSKTRGNPFFINELLKQLSKEEIISYQQGNPASPGGWVWDLEKIKKTDISDNVVDLLVKRIKKLSPRTQETLKLASCIGSNFDLAIQSKILGATLKETAAALIETMEEELIVPIGDNYRLVDSMVEIEENQDKNFQTAKSIQFRFQHDRVQQASYELLNEDQKRSLRLKIGRILLENLNEKALEDSIFDVVNHLNTGSPLITEYSEKRKLIQLNLQAAQKAKLSAAYKPSKLYSEKARELLLSFSKSGKDDKGLWEKEYDLAYAVHKELAEALYLNGNFEESQEMIQNILKQAKTPVEQAEAYNLLMIEYSAQGKYDLAMPTVIKALKPLGIELPISGFEKVAKKEIEEAKKNLKNRSITSLLDAPLMTDPNHIWAVNLLISAIPMAYNKEPALFPVICLKMANLLLKYGNLSDSYGYSCYGMVLVGKLGDYKGAYDFCELAVKLSEKYMNSGGYTKAANILANYSSSFVKHLKFSEEVNIKCVQAALDSGEFLHGSYAAMNDASNVMFQGKNLEILKPKINQLLKFVRKVKNNLAIDTILGTILILSNLRGETGSHLDFSSSEYLEKDYIDLCNDHQSLAPICTFKVMKVRSLLMYGEYQLALQEAEEANKMILYLGGQYGPLEHNFLYSLALAANYKKVSPDLKKEYLKKIQENQKQLFILAESCPENFYHKYLLVDAELAKLEYKNWKAAKTYEAAIREARKSEFQNDEALACENAAMFWLSKGSVKIAGEFINEAFHRYGLWGANLKQSMLKSKFPEFIRERGTGILRTHRTISSTTAAATEVYSGQTLDLQSVLKSSTAISGEIKLENLLDKLMKIVIENAGAQRGVLILKKEGKLYVEAEGSISKEDVEVLTGIPLGSSKNLPISLIYYVERTKENLVLRNANQDEKFNKDEYIKNSKTKSILCAPVIKQGEISGILYLENNLSEGAFTSDRLQIMNILSSQAAISIDNALLYANMEEKVRERTRELAQANADLELKNQRITDSITYSLNIQQAILPSDDTLAKSLREQFVLFRPKDIVSGDFYWFSKKEGSVFLAAVDCTGHGVPGALMSMIGNTLLNQIVNEAGIKDPGKVLEHLNRNVRQALKQDTLGANSLDGMDICFCRIDEDKVLFAGAKRPLYFSKGDKIEEIKGDRHSIGGRQKEDSRTYSTREVKLEKGKSTMFYLTTDGYMDQPNPQRQRITNKGLIRHLESVLSLPAHEQKEKLSAFLDEYQAGEVQRDDITLIGFRI</sequence>
<dbReference type="SUPFAM" id="SSF55781">
    <property type="entry name" value="GAF domain-like"/>
    <property type="match status" value="1"/>
</dbReference>
<dbReference type="InterPro" id="IPR053159">
    <property type="entry name" value="Hybrid_Histidine_Kinase"/>
</dbReference>
<dbReference type="InterPro" id="IPR001932">
    <property type="entry name" value="PPM-type_phosphatase-like_dom"/>
</dbReference>
<dbReference type="Gene3D" id="1.10.510.10">
    <property type="entry name" value="Transferase(Phosphotransferase) domain 1"/>
    <property type="match status" value="1"/>
</dbReference>
<dbReference type="Gene3D" id="1.25.40.10">
    <property type="entry name" value="Tetratricopeptide repeat domain"/>
    <property type="match status" value="1"/>
</dbReference>
<dbReference type="SMART" id="SM00065">
    <property type="entry name" value="GAF"/>
    <property type="match status" value="1"/>
</dbReference>
<dbReference type="Pfam" id="PF01590">
    <property type="entry name" value="GAF"/>
    <property type="match status" value="1"/>
</dbReference>
<accession>A0A0E3AZK2</accession>
<dbReference type="PATRIC" id="fig|280505.15.peg.2460"/>
<feature type="domain" description="Protein kinase" evidence="2">
    <location>
        <begin position="6"/>
        <end position="273"/>
    </location>
</feature>
<dbReference type="PROSITE" id="PS50011">
    <property type="entry name" value="PROTEIN_KINASE_DOM"/>
    <property type="match status" value="1"/>
</dbReference>
<dbReference type="SUPFAM" id="SSF52540">
    <property type="entry name" value="P-loop containing nucleoside triphosphate hydrolases"/>
    <property type="match status" value="1"/>
</dbReference>
<keyword evidence="1" id="KW-0175">Coiled coil</keyword>
<dbReference type="InterPro" id="IPR029016">
    <property type="entry name" value="GAF-like_dom_sf"/>
</dbReference>
<gene>
    <name evidence="3" type="ORF">LBBP_02514</name>
</gene>
<dbReference type="Gene3D" id="3.30.450.40">
    <property type="match status" value="1"/>
</dbReference>
<dbReference type="Pfam" id="PF00069">
    <property type="entry name" value="Pkinase"/>
    <property type="match status" value="1"/>
</dbReference>
<dbReference type="SMART" id="SM00331">
    <property type="entry name" value="PP2C_SIG"/>
    <property type="match status" value="1"/>
</dbReference>
<dbReference type="InterPro" id="IPR008271">
    <property type="entry name" value="Ser/Thr_kinase_AS"/>
</dbReference>
<evidence type="ECO:0000313" key="3">
    <source>
        <dbReference type="EMBL" id="ALO26746.1"/>
    </source>
</evidence>
<dbReference type="InterPro" id="IPR041664">
    <property type="entry name" value="AAA_16"/>
</dbReference>
<dbReference type="InterPro" id="IPR027417">
    <property type="entry name" value="P-loop_NTPase"/>
</dbReference>
<dbReference type="EMBL" id="CP012029">
    <property type="protein sequence ID" value="ALO26746.1"/>
    <property type="molecule type" value="Genomic_DNA"/>
</dbReference>
<dbReference type="Proteomes" id="UP000058857">
    <property type="component" value="Chromosome 1"/>
</dbReference>
<dbReference type="GO" id="GO:0004672">
    <property type="term" value="F:protein kinase activity"/>
    <property type="evidence" value="ECO:0007669"/>
    <property type="project" value="InterPro"/>
</dbReference>
<dbReference type="PANTHER" id="PTHR43642">
    <property type="entry name" value="HYBRID SIGNAL TRANSDUCTION HISTIDINE KINASE G"/>
    <property type="match status" value="1"/>
</dbReference>
<organism evidence="3">
    <name type="scientific">Leptospira borgpetersenii serovar Ballum</name>
    <dbReference type="NCBI Taxonomy" id="280505"/>
    <lineage>
        <taxon>Bacteria</taxon>
        <taxon>Pseudomonadati</taxon>
        <taxon>Spirochaetota</taxon>
        <taxon>Spirochaetia</taxon>
        <taxon>Leptospirales</taxon>
        <taxon>Leptospiraceae</taxon>
        <taxon>Leptospira</taxon>
    </lineage>
</organism>
<dbReference type="Pfam" id="PF07228">
    <property type="entry name" value="SpoIIE"/>
    <property type="match status" value="1"/>
</dbReference>
<dbReference type="SUPFAM" id="SSF56112">
    <property type="entry name" value="Protein kinase-like (PK-like)"/>
    <property type="match status" value="1"/>
</dbReference>